<evidence type="ECO:0000313" key="6">
    <source>
        <dbReference type="Proteomes" id="UP000315471"/>
    </source>
</evidence>
<dbReference type="PIRSF" id="PIRSF019455">
    <property type="entry name" value="CopR_AtkY"/>
    <property type="match status" value="1"/>
</dbReference>
<evidence type="ECO:0000256" key="4">
    <source>
        <dbReference type="ARBA" id="ARBA00023163"/>
    </source>
</evidence>
<keyword evidence="3" id="KW-0238">DNA-binding</keyword>
<comment type="caution">
    <text evidence="5">The sequence shown here is derived from an EMBL/GenBank/DDBJ whole genome shotgun (WGS) entry which is preliminary data.</text>
</comment>
<dbReference type="InterPro" id="IPR036388">
    <property type="entry name" value="WH-like_DNA-bd_sf"/>
</dbReference>
<dbReference type="GO" id="GO:0003677">
    <property type="term" value="F:DNA binding"/>
    <property type="evidence" value="ECO:0007669"/>
    <property type="project" value="UniProtKB-KW"/>
</dbReference>
<comment type="similarity">
    <text evidence="1">Belongs to the BlaI transcriptional regulatory family.</text>
</comment>
<evidence type="ECO:0000256" key="2">
    <source>
        <dbReference type="ARBA" id="ARBA00023015"/>
    </source>
</evidence>
<evidence type="ECO:0000313" key="5">
    <source>
        <dbReference type="EMBL" id="TWU45655.1"/>
    </source>
</evidence>
<gene>
    <name evidence="5" type="primary">blaI_2</name>
    <name evidence="5" type="ORF">Q31b_08310</name>
</gene>
<reference evidence="5 6" key="1">
    <citation type="submission" date="2019-02" db="EMBL/GenBank/DDBJ databases">
        <title>Deep-cultivation of Planctomycetes and their phenomic and genomic characterization uncovers novel biology.</title>
        <authorList>
            <person name="Wiegand S."/>
            <person name="Jogler M."/>
            <person name="Boedeker C."/>
            <person name="Pinto D."/>
            <person name="Vollmers J."/>
            <person name="Rivas-Marin E."/>
            <person name="Kohn T."/>
            <person name="Peeters S.H."/>
            <person name="Heuer A."/>
            <person name="Rast P."/>
            <person name="Oberbeckmann S."/>
            <person name="Bunk B."/>
            <person name="Jeske O."/>
            <person name="Meyerdierks A."/>
            <person name="Storesund J.E."/>
            <person name="Kallscheuer N."/>
            <person name="Luecker S."/>
            <person name="Lage O.M."/>
            <person name="Pohl T."/>
            <person name="Merkel B.J."/>
            <person name="Hornburger P."/>
            <person name="Mueller R.-W."/>
            <person name="Bruemmer F."/>
            <person name="Labrenz M."/>
            <person name="Spormann A.M."/>
            <person name="Op Den Camp H."/>
            <person name="Overmann J."/>
            <person name="Amann R."/>
            <person name="Jetten M.S.M."/>
            <person name="Mascher T."/>
            <person name="Medema M.H."/>
            <person name="Devos D.P."/>
            <person name="Kaster A.-K."/>
            <person name="Ovreas L."/>
            <person name="Rohde M."/>
            <person name="Galperin M.Y."/>
            <person name="Jogler C."/>
        </authorList>
    </citation>
    <scope>NUCLEOTIDE SEQUENCE [LARGE SCALE GENOMIC DNA]</scope>
    <source>
        <strain evidence="5 6">Q31b</strain>
    </source>
</reference>
<dbReference type="Pfam" id="PF03965">
    <property type="entry name" value="Penicillinase_R"/>
    <property type="match status" value="1"/>
</dbReference>
<protein>
    <submittedName>
        <fullName evidence="5">Penicillinase repressor</fullName>
    </submittedName>
</protein>
<evidence type="ECO:0000256" key="1">
    <source>
        <dbReference type="ARBA" id="ARBA00011046"/>
    </source>
</evidence>
<dbReference type="Proteomes" id="UP000315471">
    <property type="component" value="Unassembled WGS sequence"/>
</dbReference>
<dbReference type="Gene3D" id="1.10.10.10">
    <property type="entry name" value="Winged helix-like DNA-binding domain superfamily/Winged helix DNA-binding domain"/>
    <property type="match status" value="1"/>
</dbReference>
<organism evidence="5 6">
    <name type="scientific">Novipirellula aureliae</name>
    <dbReference type="NCBI Taxonomy" id="2527966"/>
    <lineage>
        <taxon>Bacteria</taxon>
        <taxon>Pseudomonadati</taxon>
        <taxon>Planctomycetota</taxon>
        <taxon>Planctomycetia</taxon>
        <taxon>Pirellulales</taxon>
        <taxon>Pirellulaceae</taxon>
        <taxon>Novipirellula</taxon>
    </lineage>
</organism>
<dbReference type="OrthoDB" id="276583at2"/>
<dbReference type="EMBL" id="SJPY01000001">
    <property type="protein sequence ID" value="TWU45655.1"/>
    <property type="molecule type" value="Genomic_DNA"/>
</dbReference>
<sequence length="128" mass="14608">MKSADVNPSERELDVLKVLWELGESKVRDVHEALNAQQKTAFTTVQTLLRIMAEKGLVKHRAVGRVLYYSPKHTIEQVSSRFLNRVFDGSLDKLVLNMLQAEDVSTDEMRELERLIAKARSAKKKAKD</sequence>
<dbReference type="RefSeq" id="WP_146598318.1">
    <property type="nucleotide sequence ID" value="NZ_SJPY01000001.1"/>
</dbReference>
<dbReference type="InterPro" id="IPR036390">
    <property type="entry name" value="WH_DNA-bd_sf"/>
</dbReference>
<keyword evidence="2" id="KW-0805">Transcription regulation</keyword>
<dbReference type="Gene3D" id="1.10.4040.10">
    <property type="entry name" value="Penicillinase repressor domain"/>
    <property type="match status" value="1"/>
</dbReference>
<evidence type="ECO:0000256" key="3">
    <source>
        <dbReference type="ARBA" id="ARBA00023125"/>
    </source>
</evidence>
<dbReference type="InterPro" id="IPR005650">
    <property type="entry name" value="BlaI_family"/>
</dbReference>
<proteinExistence type="inferred from homology"/>
<keyword evidence="4" id="KW-0804">Transcription</keyword>
<dbReference type="SUPFAM" id="SSF46785">
    <property type="entry name" value="Winged helix' DNA-binding domain"/>
    <property type="match status" value="1"/>
</dbReference>
<accession>A0A5C6EAV3</accession>
<name>A0A5C6EAV3_9BACT</name>
<keyword evidence="6" id="KW-1185">Reference proteome</keyword>
<dbReference type="AlphaFoldDB" id="A0A5C6EAV3"/>
<dbReference type="GO" id="GO:0045892">
    <property type="term" value="P:negative regulation of DNA-templated transcription"/>
    <property type="evidence" value="ECO:0007669"/>
    <property type="project" value="InterPro"/>
</dbReference>